<protein>
    <submittedName>
        <fullName evidence="2">DUF1801 domain-containing protein</fullName>
    </submittedName>
</protein>
<gene>
    <name evidence="2" type="ORF">KC207_04290</name>
</gene>
<accession>A0A941HZ28</accession>
<comment type="caution">
    <text evidence="2">The sequence shown here is derived from an EMBL/GenBank/DDBJ whole genome shotgun (WGS) entry which is preliminary data.</text>
</comment>
<proteinExistence type="predicted"/>
<dbReference type="EMBL" id="JAGSNF010000004">
    <property type="protein sequence ID" value="MBR7742507.1"/>
    <property type="molecule type" value="Genomic_DNA"/>
</dbReference>
<dbReference type="AlphaFoldDB" id="A0A941HZ28"/>
<evidence type="ECO:0000313" key="2">
    <source>
        <dbReference type="EMBL" id="MBR7742507.1"/>
    </source>
</evidence>
<feature type="domain" description="YdhG-like" evidence="1">
    <location>
        <begin position="28"/>
        <end position="132"/>
    </location>
</feature>
<keyword evidence="3" id="KW-1185">Reference proteome</keyword>
<evidence type="ECO:0000259" key="1">
    <source>
        <dbReference type="Pfam" id="PF08818"/>
    </source>
</evidence>
<dbReference type="Pfam" id="PF08818">
    <property type="entry name" value="DUF1801"/>
    <property type="match status" value="1"/>
</dbReference>
<dbReference type="InterPro" id="IPR014922">
    <property type="entry name" value="YdhG-like"/>
</dbReference>
<organism evidence="2 3">
    <name type="scientific">Phycicoccus avicenniae</name>
    <dbReference type="NCBI Taxonomy" id="2828860"/>
    <lineage>
        <taxon>Bacteria</taxon>
        <taxon>Bacillati</taxon>
        <taxon>Actinomycetota</taxon>
        <taxon>Actinomycetes</taxon>
        <taxon>Micrococcales</taxon>
        <taxon>Intrasporangiaceae</taxon>
        <taxon>Phycicoccus</taxon>
    </lineage>
</organism>
<name>A0A941HZ28_9MICO</name>
<dbReference type="Proteomes" id="UP000677016">
    <property type="component" value="Unassembled WGS sequence"/>
</dbReference>
<reference evidence="2" key="1">
    <citation type="submission" date="2021-04" db="EMBL/GenBank/DDBJ databases">
        <title>Phycicoccus avicenniae sp. nov., a novel endophytic actinomycetes isolated from branch of Avicennia mariana.</title>
        <authorList>
            <person name="Tuo L."/>
        </authorList>
    </citation>
    <scope>NUCLEOTIDE SEQUENCE</scope>
    <source>
        <strain evidence="2">BSK3Z-2</strain>
    </source>
</reference>
<sequence>MTDHGDRTTRPGGGDVDAHLAAVADDRRRADAQAVLVLMREVTGAEPRMWGASTIGFGRQPYRTADGKDREWFAVGLAARTAALTLYGLTYYGSNDDLLARLGPHTTGKGCLYVKRLSDVDPAVLRDLVARAWATNYEEQP</sequence>
<dbReference type="RefSeq" id="WP_211601677.1">
    <property type="nucleotide sequence ID" value="NZ_JAGSNF010000004.1"/>
</dbReference>
<evidence type="ECO:0000313" key="3">
    <source>
        <dbReference type="Proteomes" id="UP000677016"/>
    </source>
</evidence>